<dbReference type="Proteomes" id="UP001168579">
    <property type="component" value="Unassembled WGS sequence"/>
</dbReference>
<comment type="caution">
    <text evidence="1">The sequence shown here is derived from an EMBL/GenBank/DDBJ whole genome shotgun (WGS) entry which is preliminary data.</text>
</comment>
<organism evidence="1 2">
    <name type="scientific">Maribacter confluentis</name>
    <dbReference type="NCBI Taxonomy" id="1656093"/>
    <lineage>
        <taxon>Bacteria</taxon>
        <taxon>Pseudomonadati</taxon>
        <taxon>Bacteroidota</taxon>
        <taxon>Flavobacteriia</taxon>
        <taxon>Flavobacteriales</taxon>
        <taxon>Flavobacteriaceae</taxon>
        <taxon>Maribacter</taxon>
    </lineage>
</organism>
<evidence type="ECO:0000313" key="2">
    <source>
        <dbReference type="Proteomes" id="UP001168579"/>
    </source>
</evidence>
<reference evidence="1" key="2">
    <citation type="submission" date="2023-06" db="EMBL/GenBank/DDBJ databases">
        <authorList>
            <person name="Lucena T."/>
            <person name="Sun Q."/>
        </authorList>
    </citation>
    <scope>NUCLEOTIDE SEQUENCE</scope>
    <source>
        <strain evidence="1">CECT 8869</strain>
    </source>
</reference>
<evidence type="ECO:0000313" key="1">
    <source>
        <dbReference type="EMBL" id="MDO1514437.1"/>
    </source>
</evidence>
<name>A0ABT8RVB4_9FLAO</name>
<accession>A0ABT8RVB4</accession>
<keyword evidence="2" id="KW-1185">Reference proteome</keyword>
<sequence length="51" mass="5694">MGLQQYDDYKAMEFASAVCALNHTYEGDVNFATVYEVTNILSGDTSGRLKR</sequence>
<dbReference type="RefSeq" id="WP_304437118.1">
    <property type="nucleotide sequence ID" value="NZ_JAUKUC010000001.1"/>
</dbReference>
<dbReference type="InterPro" id="IPR029056">
    <property type="entry name" value="Ribokinase-like"/>
</dbReference>
<gene>
    <name evidence="1" type="ORF">Q2T41_17425</name>
</gene>
<dbReference type="Gene3D" id="3.40.1190.20">
    <property type="match status" value="1"/>
</dbReference>
<reference evidence="1" key="1">
    <citation type="journal article" date="2014" name="Int. J. Syst. Evol. Microbiol.">
        <title>Complete genome of a new Firmicutes species belonging to the dominant human colonic microbiota ('Ruminococcus bicirculans') reveals two chromosomes and a selective capacity to utilize plant glucans.</title>
        <authorList>
            <consortium name="NISC Comparative Sequencing Program"/>
            <person name="Wegmann U."/>
            <person name="Louis P."/>
            <person name="Goesmann A."/>
            <person name="Henrissat B."/>
            <person name="Duncan S.H."/>
            <person name="Flint H.J."/>
        </authorList>
    </citation>
    <scope>NUCLEOTIDE SEQUENCE</scope>
    <source>
        <strain evidence="1">CECT 8869</strain>
    </source>
</reference>
<dbReference type="EMBL" id="JAUKUC010000001">
    <property type="protein sequence ID" value="MDO1514437.1"/>
    <property type="molecule type" value="Genomic_DNA"/>
</dbReference>
<proteinExistence type="predicted"/>
<protein>
    <submittedName>
        <fullName evidence="1">Uncharacterized protein</fullName>
    </submittedName>
</protein>